<reference evidence="7" key="1">
    <citation type="submission" date="2023-03" db="EMBL/GenBank/DDBJ databases">
        <title>Massive genome expansion in bonnet fungi (Mycena s.s.) driven by repeated elements and novel gene families across ecological guilds.</title>
        <authorList>
            <consortium name="Lawrence Berkeley National Laboratory"/>
            <person name="Harder C.B."/>
            <person name="Miyauchi S."/>
            <person name="Viragh M."/>
            <person name="Kuo A."/>
            <person name="Thoen E."/>
            <person name="Andreopoulos B."/>
            <person name="Lu D."/>
            <person name="Skrede I."/>
            <person name="Drula E."/>
            <person name="Henrissat B."/>
            <person name="Morin E."/>
            <person name="Kohler A."/>
            <person name="Barry K."/>
            <person name="LaButti K."/>
            <person name="Morin E."/>
            <person name="Salamov A."/>
            <person name="Lipzen A."/>
            <person name="Mereny Z."/>
            <person name="Hegedus B."/>
            <person name="Baldrian P."/>
            <person name="Stursova M."/>
            <person name="Weitz H."/>
            <person name="Taylor A."/>
            <person name="Grigoriev I.V."/>
            <person name="Nagy L.G."/>
            <person name="Martin F."/>
            <person name="Kauserud H."/>
        </authorList>
    </citation>
    <scope>NUCLEOTIDE SEQUENCE</scope>
    <source>
        <strain evidence="7">CBHHK067</strain>
    </source>
</reference>
<dbReference type="InterPro" id="IPR036282">
    <property type="entry name" value="Glutathione-S-Trfase_C_sf"/>
</dbReference>
<evidence type="ECO:0000259" key="5">
    <source>
        <dbReference type="PROSITE" id="PS50404"/>
    </source>
</evidence>
<dbReference type="Pfam" id="PF00043">
    <property type="entry name" value="GST_C"/>
    <property type="match status" value="1"/>
</dbReference>
<comment type="catalytic activity">
    <reaction evidence="3">
        <text>RX + glutathione = an S-substituted glutathione + a halide anion + H(+)</text>
        <dbReference type="Rhea" id="RHEA:16437"/>
        <dbReference type="ChEBI" id="CHEBI:15378"/>
        <dbReference type="ChEBI" id="CHEBI:16042"/>
        <dbReference type="ChEBI" id="CHEBI:17792"/>
        <dbReference type="ChEBI" id="CHEBI:57925"/>
        <dbReference type="ChEBI" id="CHEBI:90779"/>
        <dbReference type="EC" id="2.5.1.18"/>
    </reaction>
</comment>
<feature type="domain" description="GST N-terminal" evidence="5">
    <location>
        <begin position="2"/>
        <end position="86"/>
    </location>
</feature>
<dbReference type="Gene3D" id="3.40.30.10">
    <property type="entry name" value="Glutaredoxin"/>
    <property type="match status" value="1"/>
</dbReference>
<sequence length="198" mass="21576">MAILKLYGGKHATCTQRVATLLHELKVPFELVEVDLMAGEHKSPAYLAKQPFGQIPTSCAEEEDGFVVYETRAICRYIAAKYPASGLIPSESKANAIFEQAACAELTNFDPSANKLVFETVLKPMFYGTKADAAVNRYIAGDSLTLADLFYIPYAPLLAAGGIDIMTQKPNIARWYKELVARPSWLANAGGVTTTTAY</sequence>
<dbReference type="AlphaFoldDB" id="A0AAD7G3D9"/>
<keyword evidence="2" id="KW-0808">Transferase</keyword>
<feature type="domain" description="GST C-terminal" evidence="6">
    <location>
        <begin position="69"/>
        <end position="198"/>
    </location>
</feature>
<dbReference type="PANTHER" id="PTHR43900:SF3">
    <property type="entry name" value="GLUTATHIONE S-TRANSFERASE RHO"/>
    <property type="match status" value="1"/>
</dbReference>
<dbReference type="InterPro" id="IPR040079">
    <property type="entry name" value="Glutathione_S-Trfase"/>
</dbReference>
<dbReference type="CDD" id="cd03053">
    <property type="entry name" value="GST_N_Phi"/>
    <property type="match status" value="1"/>
</dbReference>
<dbReference type="GO" id="GO:0043295">
    <property type="term" value="F:glutathione binding"/>
    <property type="evidence" value="ECO:0007669"/>
    <property type="project" value="TreeGrafter"/>
</dbReference>
<dbReference type="InterPro" id="IPR010987">
    <property type="entry name" value="Glutathione-S-Trfase_C-like"/>
</dbReference>
<comment type="similarity">
    <text evidence="4">Belongs to the GST superfamily.</text>
</comment>
<dbReference type="SUPFAM" id="SSF52833">
    <property type="entry name" value="Thioredoxin-like"/>
    <property type="match status" value="1"/>
</dbReference>
<dbReference type="EC" id="2.5.1.18" evidence="1"/>
<dbReference type="PROSITE" id="PS50405">
    <property type="entry name" value="GST_CTER"/>
    <property type="match status" value="1"/>
</dbReference>
<dbReference type="PROSITE" id="PS50404">
    <property type="entry name" value="GST_NTER"/>
    <property type="match status" value="1"/>
</dbReference>
<dbReference type="Pfam" id="PF02798">
    <property type="entry name" value="GST_N"/>
    <property type="match status" value="1"/>
</dbReference>
<evidence type="ECO:0000313" key="8">
    <source>
        <dbReference type="Proteomes" id="UP001221757"/>
    </source>
</evidence>
<dbReference type="GO" id="GO:0006749">
    <property type="term" value="P:glutathione metabolic process"/>
    <property type="evidence" value="ECO:0007669"/>
    <property type="project" value="TreeGrafter"/>
</dbReference>
<proteinExistence type="inferred from homology"/>
<dbReference type="InterPro" id="IPR004046">
    <property type="entry name" value="GST_C"/>
</dbReference>
<dbReference type="PANTHER" id="PTHR43900">
    <property type="entry name" value="GLUTATHIONE S-TRANSFERASE RHO"/>
    <property type="match status" value="1"/>
</dbReference>
<dbReference type="GO" id="GO:0005737">
    <property type="term" value="C:cytoplasm"/>
    <property type="evidence" value="ECO:0007669"/>
    <property type="project" value="TreeGrafter"/>
</dbReference>
<evidence type="ECO:0000256" key="4">
    <source>
        <dbReference type="RuleBase" id="RU003494"/>
    </source>
</evidence>
<comment type="caution">
    <text evidence="7">The sequence shown here is derived from an EMBL/GenBank/DDBJ whole genome shotgun (WGS) entry which is preliminary data.</text>
</comment>
<accession>A0AAD7G3D9</accession>
<name>A0AAD7G3D9_MYCRO</name>
<dbReference type="EMBL" id="JARKIE010000316">
    <property type="protein sequence ID" value="KAJ7654852.1"/>
    <property type="molecule type" value="Genomic_DNA"/>
</dbReference>
<evidence type="ECO:0000259" key="6">
    <source>
        <dbReference type="PROSITE" id="PS50405"/>
    </source>
</evidence>
<organism evidence="7 8">
    <name type="scientific">Mycena rosella</name>
    <name type="common">Pink bonnet</name>
    <name type="synonym">Agaricus rosellus</name>
    <dbReference type="NCBI Taxonomy" id="1033263"/>
    <lineage>
        <taxon>Eukaryota</taxon>
        <taxon>Fungi</taxon>
        <taxon>Dikarya</taxon>
        <taxon>Basidiomycota</taxon>
        <taxon>Agaricomycotina</taxon>
        <taxon>Agaricomycetes</taxon>
        <taxon>Agaricomycetidae</taxon>
        <taxon>Agaricales</taxon>
        <taxon>Marasmiineae</taxon>
        <taxon>Mycenaceae</taxon>
        <taxon>Mycena</taxon>
    </lineage>
</organism>
<dbReference type="SFLD" id="SFLDG00358">
    <property type="entry name" value="Main_(cytGST)"/>
    <property type="match status" value="1"/>
</dbReference>
<dbReference type="InterPro" id="IPR036249">
    <property type="entry name" value="Thioredoxin-like_sf"/>
</dbReference>
<protein>
    <recommendedName>
        <fullName evidence="1">glutathione transferase</fullName>
        <ecNumber evidence="1">2.5.1.18</ecNumber>
    </recommendedName>
</protein>
<dbReference type="Gene3D" id="1.20.1050.10">
    <property type="match status" value="2"/>
</dbReference>
<keyword evidence="8" id="KW-1185">Reference proteome</keyword>
<gene>
    <name evidence="7" type="ORF">B0H17DRAFT_1163457</name>
</gene>
<dbReference type="InterPro" id="IPR004045">
    <property type="entry name" value="Glutathione_S-Trfase_N"/>
</dbReference>
<evidence type="ECO:0000256" key="2">
    <source>
        <dbReference type="ARBA" id="ARBA00022679"/>
    </source>
</evidence>
<evidence type="ECO:0000256" key="3">
    <source>
        <dbReference type="ARBA" id="ARBA00047960"/>
    </source>
</evidence>
<dbReference type="SUPFAM" id="SSF47616">
    <property type="entry name" value="GST C-terminal domain-like"/>
    <property type="match status" value="1"/>
</dbReference>
<dbReference type="GO" id="GO:0004364">
    <property type="term" value="F:glutathione transferase activity"/>
    <property type="evidence" value="ECO:0007669"/>
    <property type="project" value="UniProtKB-EC"/>
</dbReference>
<evidence type="ECO:0000313" key="7">
    <source>
        <dbReference type="EMBL" id="KAJ7654852.1"/>
    </source>
</evidence>
<evidence type="ECO:0000256" key="1">
    <source>
        <dbReference type="ARBA" id="ARBA00012452"/>
    </source>
</evidence>
<dbReference type="SFLD" id="SFLDS00019">
    <property type="entry name" value="Glutathione_Transferase_(cytos"/>
    <property type="match status" value="1"/>
</dbReference>
<dbReference type="FunFam" id="3.40.30.10:FF:000016">
    <property type="entry name" value="Glutathione S-transferase F2"/>
    <property type="match status" value="1"/>
</dbReference>
<dbReference type="Proteomes" id="UP001221757">
    <property type="component" value="Unassembled WGS sequence"/>
</dbReference>